<dbReference type="GO" id="GO:0005615">
    <property type="term" value="C:extracellular space"/>
    <property type="evidence" value="ECO:0007669"/>
    <property type="project" value="TreeGrafter"/>
</dbReference>
<dbReference type="PANTHER" id="PTHR11533">
    <property type="entry name" value="PROTEASE M1 ZINC METALLOPROTEASE"/>
    <property type="match status" value="1"/>
</dbReference>
<comment type="caution">
    <text evidence="25">The sequence shown here is derived from an EMBL/GenBank/DDBJ whole genome shotgun (WGS) entry which is preliminary data.</text>
</comment>
<dbReference type="Proteomes" id="UP000828390">
    <property type="component" value="Unassembled WGS sequence"/>
</dbReference>
<keyword evidence="11" id="KW-0735">Signal-anchor</keyword>
<feature type="domain" description="Aminopeptidase N-like N-terminal" evidence="24">
    <location>
        <begin position="59"/>
        <end position="250"/>
    </location>
</feature>
<dbReference type="Pfam" id="PF11838">
    <property type="entry name" value="ERAP1_C"/>
    <property type="match status" value="1"/>
</dbReference>
<feature type="active site" description="Proton acceptor" evidence="17">
    <location>
        <position position="358"/>
    </location>
</feature>
<dbReference type="InterPro" id="IPR001930">
    <property type="entry name" value="Peptidase_M1"/>
</dbReference>
<dbReference type="GO" id="GO:0008270">
    <property type="term" value="F:zinc ion binding"/>
    <property type="evidence" value="ECO:0007669"/>
    <property type="project" value="UniProtKB-UniRule"/>
</dbReference>
<feature type="domain" description="Peptidase M1 membrane alanine aminopeptidase" evidence="22">
    <location>
        <begin position="285"/>
        <end position="502"/>
    </location>
</feature>
<evidence type="ECO:0000259" key="23">
    <source>
        <dbReference type="Pfam" id="PF11838"/>
    </source>
</evidence>
<dbReference type="Gene3D" id="2.60.40.1730">
    <property type="entry name" value="tricorn interacting facor f3 domain"/>
    <property type="match status" value="1"/>
</dbReference>
<gene>
    <name evidence="25" type="ORF">DPMN_022997</name>
</gene>
<feature type="region of interest" description="Disordered" evidence="21">
    <location>
        <begin position="1"/>
        <end position="47"/>
    </location>
</feature>
<dbReference type="Gene3D" id="1.10.390.10">
    <property type="entry name" value="Neutral Protease Domain 2"/>
    <property type="match status" value="1"/>
</dbReference>
<evidence type="ECO:0000256" key="6">
    <source>
        <dbReference type="ARBA" id="ARBA00022670"/>
    </source>
</evidence>
<evidence type="ECO:0000256" key="12">
    <source>
        <dbReference type="ARBA" id="ARBA00022989"/>
    </source>
</evidence>
<dbReference type="GO" id="GO:0070006">
    <property type="term" value="F:metalloaminopeptidase activity"/>
    <property type="evidence" value="ECO:0007669"/>
    <property type="project" value="TreeGrafter"/>
</dbReference>
<dbReference type="InterPro" id="IPR034016">
    <property type="entry name" value="M1_APN-typ"/>
</dbReference>
<feature type="non-terminal residue" evidence="25">
    <location>
        <position position="1"/>
    </location>
</feature>
<protein>
    <recommendedName>
        <fullName evidence="20">Aminopeptidase</fullName>
        <ecNumber evidence="20">3.4.11.-</ecNumber>
    </recommendedName>
</protein>
<dbReference type="EC" id="3.4.11.-" evidence="20"/>
<evidence type="ECO:0000256" key="5">
    <source>
        <dbReference type="ARBA" id="ARBA00022475"/>
    </source>
</evidence>
<evidence type="ECO:0000256" key="14">
    <source>
        <dbReference type="ARBA" id="ARBA00023136"/>
    </source>
</evidence>
<dbReference type="GO" id="GO:0043171">
    <property type="term" value="P:peptide catabolic process"/>
    <property type="evidence" value="ECO:0007669"/>
    <property type="project" value="TreeGrafter"/>
</dbReference>
<dbReference type="InterPro" id="IPR024571">
    <property type="entry name" value="ERAP1-like_C_dom"/>
</dbReference>
<evidence type="ECO:0000256" key="19">
    <source>
        <dbReference type="PIRSR" id="PIRSR634016-4"/>
    </source>
</evidence>
<proteinExistence type="inferred from homology"/>
<evidence type="ECO:0000256" key="7">
    <source>
        <dbReference type="ARBA" id="ARBA00022692"/>
    </source>
</evidence>
<evidence type="ECO:0000256" key="4">
    <source>
        <dbReference type="ARBA" id="ARBA00022438"/>
    </source>
</evidence>
<evidence type="ECO:0000256" key="10">
    <source>
        <dbReference type="ARBA" id="ARBA00022833"/>
    </source>
</evidence>
<dbReference type="InterPro" id="IPR027268">
    <property type="entry name" value="Peptidase_M4/M1_CTD_sf"/>
</dbReference>
<keyword evidence="9 20" id="KW-0378">Hydrolase</keyword>
<comment type="subcellular location">
    <subcellularLocation>
        <location evidence="1">Cell membrane</location>
    </subcellularLocation>
    <subcellularLocation>
        <location evidence="2">Membrane</location>
        <topology evidence="2">Single-pass type II membrane protein</topology>
    </subcellularLocation>
</comment>
<evidence type="ECO:0000256" key="21">
    <source>
        <dbReference type="SAM" id="MobiDB-lite"/>
    </source>
</evidence>
<reference evidence="25" key="2">
    <citation type="submission" date="2020-11" db="EMBL/GenBank/DDBJ databases">
        <authorList>
            <person name="McCartney M.A."/>
            <person name="Auch B."/>
            <person name="Kono T."/>
            <person name="Mallez S."/>
            <person name="Becker A."/>
            <person name="Gohl D.M."/>
            <person name="Silverstein K.A.T."/>
            <person name="Koren S."/>
            <person name="Bechman K.B."/>
            <person name="Herman A."/>
            <person name="Abrahante J.E."/>
            <person name="Garbe J."/>
        </authorList>
    </citation>
    <scope>NUCLEOTIDE SEQUENCE</scope>
    <source>
        <strain evidence="25">Duluth1</strain>
        <tissue evidence="25">Whole animal</tissue>
    </source>
</reference>
<evidence type="ECO:0000256" key="8">
    <source>
        <dbReference type="ARBA" id="ARBA00022723"/>
    </source>
</evidence>
<keyword evidence="26" id="KW-1185">Reference proteome</keyword>
<evidence type="ECO:0000256" key="1">
    <source>
        <dbReference type="ARBA" id="ARBA00004236"/>
    </source>
</evidence>
<dbReference type="InterPro" id="IPR014782">
    <property type="entry name" value="Peptidase_M1_dom"/>
</dbReference>
<evidence type="ECO:0000259" key="24">
    <source>
        <dbReference type="Pfam" id="PF17900"/>
    </source>
</evidence>
<evidence type="ECO:0000259" key="22">
    <source>
        <dbReference type="Pfam" id="PF01433"/>
    </source>
</evidence>
<comment type="cofactor">
    <cofactor evidence="18 20">
        <name>Zn(2+)</name>
        <dbReference type="ChEBI" id="CHEBI:29105"/>
    </cofactor>
    <text evidence="18 20">Binds 1 zinc ion per subunit.</text>
</comment>
<dbReference type="Pfam" id="PF01433">
    <property type="entry name" value="Peptidase_M1"/>
    <property type="match status" value="1"/>
</dbReference>
<feature type="binding site" evidence="18">
    <location>
        <position position="361"/>
    </location>
    <ligand>
        <name>Zn(2+)</name>
        <dbReference type="ChEBI" id="CHEBI:29105"/>
        <note>catalytic</note>
    </ligand>
</feature>
<dbReference type="CDD" id="cd09601">
    <property type="entry name" value="M1_APN-Q_like"/>
    <property type="match status" value="1"/>
</dbReference>
<evidence type="ECO:0000313" key="25">
    <source>
        <dbReference type="EMBL" id="KAH3860104.1"/>
    </source>
</evidence>
<keyword evidence="13 20" id="KW-0482">Metalloprotease</keyword>
<dbReference type="FunFam" id="2.60.40.1910:FF:000006">
    <property type="entry name" value="Aminopeptidase"/>
    <property type="match status" value="1"/>
</dbReference>
<dbReference type="GO" id="GO:0006508">
    <property type="term" value="P:proteolysis"/>
    <property type="evidence" value="ECO:0007669"/>
    <property type="project" value="UniProtKB-KW"/>
</dbReference>
<dbReference type="InterPro" id="IPR042097">
    <property type="entry name" value="Aminopeptidase_N-like_N_sf"/>
</dbReference>
<organism evidence="25 26">
    <name type="scientific">Dreissena polymorpha</name>
    <name type="common">Zebra mussel</name>
    <name type="synonym">Mytilus polymorpha</name>
    <dbReference type="NCBI Taxonomy" id="45954"/>
    <lineage>
        <taxon>Eukaryota</taxon>
        <taxon>Metazoa</taxon>
        <taxon>Spiralia</taxon>
        <taxon>Lophotrochozoa</taxon>
        <taxon>Mollusca</taxon>
        <taxon>Bivalvia</taxon>
        <taxon>Autobranchia</taxon>
        <taxon>Heteroconchia</taxon>
        <taxon>Euheterodonta</taxon>
        <taxon>Imparidentia</taxon>
        <taxon>Neoheterodontei</taxon>
        <taxon>Myida</taxon>
        <taxon>Dreissenoidea</taxon>
        <taxon>Dreissenidae</taxon>
        <taxon>Dreissena</taxon>
    </lineage>
</organism>
<accession>A0A9D4LLI9</accession>
<evidence type="ECO:0000256" key="9">
    <source>
        <dbReference type="ARBA" id="ARBA00022801"/>
    </source>
</evidence>
<feature type="domain" description="ERAP1-like C-terminal" evidence="23">
    <location>
        <begin position="593"/>
        <end position="902"/>
    </location>
</feature>
<evidence type="ECO:0000313" key="26">
    <source>
        <dbReference type="Proteomes" id="UP000828390"/>
    </source>
</evidence>
<comment type="similarity">
    <text evidence="3 20">Belongs to the peptidase M1 family.</text>
</comment>
<dbReference type="AlphaFoldDB" id="A0A9D4LLI9"/>
<evidence type="ECO:0000256" key="15">
    <source>
        <dbReference type="ARBA" id="ARBA00023157"/>
    </source>
</evidence>
<keyword evidence="12" id="KW-1133">Transmembrane helix</keyword>
<evidence type="ECO:0000256" key="13">
    <source>
        <dbReference type="ARBA" id="ARBA00023049"/>
    </source>
</evidence>
<keyword evidence="16" id="KW-0325">Glycoprotein</keyword>
<feature type="site" description="Transition state stabilizer" evidence="19">
    <location>
        <position position="443"/>
    </location>
</feature>
<feature type="compositionally biased region" description="Low complexity" evidence="21">
    <location>
        <begin position="1"/>
        <end position="30"/>
    </location>
</feature>
<dbReference type="Gene3D" id="2.60.40.1910">
    <property type="match status" value="1"/>
</dbReference>
<feature type="binding site" evidence="18">
    <location>
        <position position="357"/>
    </location>
    <ligand>
        <name>Zn(2+)</name>
        <dbReference type="ChEBI" id="CHEBI:29105"/>
        <note>catalytic</note>
    </ligand>
</feature>
<dbReference type="SUPFAM" id="SSF55486">
    <property type="entry name" value="Metalloproteases ('zincins'), catalytic domain"/>
    <property type="match status" value="1"/>
</dbReference>
<dbReference type="PRINTS" id="PR00756">
    <property type="entry name" value="ALADIPTASE"/>
</dbReference>
<dbReference type="FunFam" id="1.10.390.10:FF:000001">
    <property type="entry name" value="Aminopeptidase"/>
    <property type="match status" value="1"/>
</dbReference>
<dbReference type="Pfam" id="PF17900">
    <property type="entry name" value="Peptidase_M1_N"/>
    <property type="match status" value="1"/>
</dbReference>
<reference evidence="25" key="1">
    <citation type="journal article" date="2019" name="bioRxiv">
        <title>The Genome of the Zebra Mussel, Dreissena polymorpha: A Resource for Invasive Species Research.</title>
        <authorList>
            <person name="McCartney M.A."/>
            <person name="Auch B."/>
            <person name="Kono T."/>
            <person name="Mallez S."/>
            <person name="Zhang Y."/>
            <person name="Obille A."/>
            <person name="Becker A."/>
            <person name="Abrahante J.E."/>
            <person name="Garbe J."/>
            <person name="Badalamenti J.P."/>
            <person name="Herman A."/>
            <person name="Mangelson H."/>
            <person name="Liachko I."/>
            <person name="Sullivan S."/>
            <person name="Sone E.D."/>
            <person name="Koren S."/>
            <person name="Silverstein K.A.T."/>
            <person name="Beckman K.B."/>
            <person name="Gohl D.M."/>
        </authorList>
    </citation>
    <scope>NUCLEOTIDE SEQUENCE</scope>
    <source>
        <strain evidence="25">Duluth1</strain>
        <tissue evidence="25">Whole animal</tissue>
    </source>
</reference>
<dbReference type="GO" id="GO:0042277">
    <property type="term" value="F:peptide binding"/>
    <property type="evidence" value="ECO:0007669"/>
    <property type="project" value="TreeGrafter"/>
</dbReference>
<keyword evidence="15" id="KW-1015">Disulfide bond</keyword>
<dbReference type="EMBL" id="JAIWYP010000002">
    <property type="protein sequence ID" value="KAH3860104.1"/>
    <property type="molecule type" value="Genomic_DNA"/>
</dbReference>
<dbReference type="FunFam" id="2.60.40.1730:FF:000012">
    <property type="entry name" value="Aminopeptidase N"/>
    <property type="match status" value="1"/>
</dbReference>
<dbReference type="InterPro" id="IPR045357">
    <property type="entry name" value="Aminopeptidase_N-like_N"/>
</dbReference>
<evidence type="ECO:0000256" key="3">
    <source>
        <dbReference type="ARBA" id="ARBA00010136"/>
    </source>
</evidence>
<dbReference type="GO" id="GO:0005886">
    <property type="term" value="C:plasma membrane"/>
    <property type="evidence" value="ECO:0007669"/>
    <property type="project" value="UniProtKB-SubCell"/>
</dbReference>
<dbReference type="FunFam" id="1.25.50.20:FF:000001">
    <property type="entry name" value="Aminopeptidase"/>
    <property type="match status" value="1"/>
</dbReference>
<keyword evidence="8 18" id="KW-0479">Metal-binding</keyword>
<evidence type="ECO:0000256" key="20">
    <source>
        <dbReference type="RuleBase" id="RU364040"/>
    </source>
</evidence>
<evidence type="ECO:0000256" key="2">
    <source>
        <dbReference type="ARBA" id="ARBA00004606"/>
    </source>
</evidence>
<keyword evidence="6 20" id="KW-0645">Protease</keyword>
<dbReference type="Gene3D" id="1.25.50.20">
    <property type="match status" value="1"/>
</dbReference>
<evidence type="ECO:0000256" key="18">
    <source>
        <dbReference type="PIRSR" id="PIRSR634016-3"/>
    </source>
</evidence>
<name>A0A9D4LLI9_DREPO</name>
<dbReference type="PANTHER" id="PTHR11533:SF301">
    <property type="entry name" value="AMINOPEPTIDASE"/>
    <property type="match status" value="1"/>
</dbReference>
<keyword evidence="4 20" id="KW-0031">Aminopeptidase</keyword>
<evidence type="ECO:0000256" key="16">
    <source>
        <dbReference type="ARBA" id="ARBA00023180"/>
    </source>
</evidence>
<keyword evidence="5" id="KW-1003">Cell membrane</keyword>
<dbReference type="GO" id="GO:0005737">
    <property type="term" value="C:cytoplasm"/>
    <property type="evidence" value="ECO:0007669"/>
    <property type="project" value="TreeGrafter"/>
</dbReference>
<evidence type="ECO:0000256" key="17">
    <source>
        <dbReference type="PIRSR" id="PIRSR634016-1"/>
    </source>
</evidence>
<evidence type="ECO:0000256" key="11">
    <source>
        <dbReference type="ARBA" id="ARBA00022968"/>
    </source>
</evidence>
<feature type="binding site" evidence="18">
    <location>
        <position position="380"/>
    </location>
    <ligand>
        <name>Zn(2+)</name>
        <dbReference type="ChEBI" id="CHEBI:29105"/>
        <note>catalytic</note>
    </ligand>
</feature>
<dbReference type="SUPFAM" id="SSF63737">
    <property type="entry name" value="Leukotriene A4 hydrolase N-terminal domain"/>
    <property type="match status" value="1"/>
</dbReference>
<dbReference type="InterPro" id="IPR050344">
    <property type="entry name" value="Peptidase_M1_aminopeptidases"/>
</dbReference>
<keyword evidence="14" id="KW-0472">Membrane</keyword>
<sequence>SACPAATQTPCPSTASTSSPAPTQPPVSTTGATIVTTQAPSSTPKPTVKDVRIPLHMMPIKYTVELQVFMYAPLEPAEFYFNGSVVVSFECKNATDMIYLHSNKLNYTGSFDVKTENGLENLYSRHTFDLDRQFLIVHMTEKCAINKNYTLEIPHFRGPLAADLAGLYLSSYTRENKTIHIATSQMQPTDARKTFPCMDEPAIKAQFEVTLVRKSHMVSISNMPIISNASRADDWFADKFAVTPKMSTYLLAFIICDFNYTENTTENDVTYRAYARPDAVDQTPYSLETGVKILTFFEKYFNVTYPLPKQDMIAIPDFSAGAMENWGLITYRETAMLYQPGVSSAGNKQRVAVVVSHELAHQWFGNLVTPSWWDDLWLNEGFASYVEYMGVDHVHPDWKMFEQFVVEDLQDVFNFDGLISSHPVYVPVAHPDEINEIFDRISYAKGASIIRMMRFFLGDDNFQKGLTNYLRSLEYGAAFHDDLWYALGNRSDFNVKEVMDTWTLQMNYPTVMVSHSQTGQITLTQSRYLQDPKATDPGKYVSPFGYKWYIPFTYTTSSRQRFNVTSNDVKWLNKTGNSEVVNDTDILAPGVGWVLGNPMQYGYYRVNYDITNWNMLIQQLVTDHKVIHAINRAQIINDAWSLAQSGDLAMEVALQTTNYLDKEREYVPWAAASSQLSFVNSMLARHPLYGSFRKFMRNKTEDTFNELTMNNTNALHLDSYVRSAITDLACTYGIQECINEAKRLFRQWKNNPDDNPVDPGIKSTVYCTAVAEGTLDDWEFALARYRVENLAAEKSRLLSALACSRESWVLSRYLQMAIDQSSQSEIRRQDAVSVIVYISRNTIGRSLAWDLFRDKWDFFLNDFGGGSFGFTNLISGLTSSFNTEFDLSQLQAFIASKNDLGSGAQSGLLDADM</sequence>
<keyword evidence="7" id="KW-0812">Transmembrane</keyword>
<keyword evidence="10 18" id="KW-0862">Zinc</keyword>
<feature type="compositionally biased region" description="Polar residues" evidence="21">
    <location>
        <begin position="31"/>
        <end position="45"/>
    </location>
</feature>